<dbReference type="Pfam" id="PF00395">
    <property type="entry name" value="SLH"/>
    <property type="match status" value="3"/>
</dbReference>
<feature type="domain" description="SLH" evidence="3">
    <location>
        <begin position="44"/>
        <end position="107"/>
    </location>
</feature>
<dbReference type="RefSeq" id="WP_209968921.1">
    <property type="nucleotide sequence ID" value="NZ_JAGGLB010000001.1"/>
</dbReference>
<dbReference type="PROSITE" id="PS51272">
    <property type="entry name" value="SLH"/>
    <property type="match status" value="3"/>
</dbReference>
<dbReference type="InterPro" id="IPR029018">
    <property type="entry name" value="Hex-like_dom2"/>
</dbReference>
<evidence type="ECO:0000256" key="1">
    <source>
        <dbReference type="ARBA" id="ARBA00022801"/>
    </source>
</evidence>
<dbReference type="InterPro" id="IPR051465">
    <property type="entry name" value="Cell_Envelope_Struct_Comp"/>
</dbReference>
<dbReference type="Pfam" id="PF16126">
    <property type="entry name" value="DUF4838"/>
    <property type="match status" value="1"/>
</dbReference>
<accession>A0ABS4INR9</accession>
<dbReference type="EMBL" id="JAGGLB010000001">
    <property type="protein sequence ID" value="MBP1988681.1"/>
    <property type="molecule type" value="Genomic_DNA"/>
</dbReference>
<keyword evidence="5" id="KW-1185">Reference proteome</keyword>
<dbReference type="SUPFAM" id="SSF49344">
    <property type="entry name" value="CBD9-like"/>
    <property type="match status" value="1"/>
</dbReference>
<dbReference type="Gene3D" id="2.60.40.1190">
    <property type="match status" value="1"/>
</dbReference>
<dbReference type="PANTHER" id="PTHR43308">
    <property type="entry name" value="OUTER MEMBRANE PROTEIN ALPHA-RELATED"/>
    <property type="match status" value="1"/>
</dbReference>
<evidence type="ECO:0000313" key="4">
    <source>
        <dbReference type="EMBL" id="MBP1988681.1"/>
    </source>
</evidence>
<feature type="domain" description="SLH" evidence="3">
    <location>
        <begin position="108"/>
        <end position="166"/>
    </location>
</feature>
<keyword evidence="1" id="KW-0378">Hydrolase</keyword>
<proteinExistence type="predicted"/>
<dbReference type="InterPro" id="IPR001119">
    <property type="entry name" value="SLH_dom"/>
</dbReference>
<comment type="caution">
    <text evidence="4">The sequence shown here is derived from an EMBL/GenBank/DDBJ whole genome shotgun (WGS) entry which is preliminary data.</text>
</comment>
<dbReference type="Gene3D" id="2.60.120.260">
    <property type="entry name" value="Galactose-binding domain-like"/>
    <property type="match status" value="1"/>
</dbReference>
<dbReference type="Gene3D" id="3.30.379.10">
    <property type="entry name" value="Chitobiase/beta-hexosaminidase domain 2-like"/>
    <property type="match status" value="1"/>
</dbReference>
<evidence type="ECO:0000313" key="5">
    <source>
        <dbReference type="Proteomes" id="UP001519287"/>
    </source>
</evidence>
<reference evidence="4 5" key="1">
    <citation type="submission" date="2021-03" db="EMBL/GenBank/DDBJ databases">
        <title>Genomic Encyclopedia of Type Strains, Phase IV (KMG-IV): sequencing the most valuable type-strain genomes for metagenomic binning, comparative biology and taxonomic classification.</title>
        <authorList>
            <person name="Goeker M."/>
        </authorList>
    </citation>
    <scope>NUCLEOTIDE SEQUENCE [LARGE SCALE GENOMIC DNA]</scope>
    <source>
        <strain evidence="4 5">DSM 26048</strain>
    </source>
</reference>
<evidence type="ECO:0000256" key="2">
    <source>
        <dbReference type="SAM" id="MobiDB-lite"/>
    </source>
</evidence>
<gene>
    <name evidence="4" type="ORF">J2Z66_000276</name>
</gene>
<dbReference type="Proteomes" id="UP001519287">
    <property type="component" value="Unassembled WGS sequence"/>
</dbReference>
<feature type="compositionally biased region" description="Gly residues" evidence="2">
    <location>
        <begin position="462"/>
        <end position="476"/>
    </location>
</feature>
<evidence type="ECO:0000259" key="3">
    <source>
        <dbReference type="PROSITE" id="PS51272"/>
    </source>
</evidence>
<protein>
    <recommendedName>
        <fullName evidence="3">SLH domain-containing protein</fullName>
    </recommendedName>
</protein>
<feature type="domain" description="SLH" evidence="3">
    <location>
        <begin position="167"/>
        <end position="230"/>
    </location>
</feature>
<feature type="region of interest" description="Disordered" evidence="2">
    <location>
        <begin position="435"/>
        <end position="489"/>
    </location>
</feature>
<dbReference type="InterPro" id="IPR032287">
    <property type="entry name" value="DUF4838"/>
</dbReference>
<sequence length="1479" mass="163555">MITKRKSGRIFILFLTISLIYSTFGSAIATVSSAETNSAGKSSLSYSQFPDIDGHWAEQAIQEWTASGRIQGYPDGTFQPDRTIGRSEAIVLINRSLGFNDPAPIDFSDLSVANWEYDDVAKAVKAKYVVGYADGTIRANLQISRQEAAIIINRLLGWDEPKETSAANGFTDANMIPQWSKGAVAAVAAANIMSGYQDGSFRPESFITRAELVVTLDRVLKSKASFDFKETGTYGPAQGMRTINGNVVVDSPGVTLQNMKISGNLLLAEGIAEGDVYLDHVTVLGTTTVQGGGINSIHLKDCAVSEVIVDKKHGTVRIIAEGMTEITTVTVKSAALLEEARLSGPGFVNVLLDAALQAGAEVTLNGSFDNVDVSAAKIVVKFTAGTIKNIHVLKGADGSTLKIDEKAAVTRLVLDAILKAIGSGTIESVKINENGKGSTFEKQPGKVEGVGPASTATQSGDGNTGGNPGGNPGGTPGPTETPPPVNGKTIVKDGLGKAKIVLLPFDGDADTKRSIAWNYLTPAEIATVLVEYVQKATGAVLPVVTEEPAGYDGVKIYIGGSSTEDAHQHQAWLSELNEQGFIIDSQKDGRISIIGNNLGGLEFGVYEFLERYVGISWLMPGPDGEDVPQNSTLVIPQALVTDQPKTLSRYMYSGNKEAVKKWQRFLRTDYNFMTHHNLYELFDPKVFKDHPEYYVGGVVPTSLESWQPCFNDDTAAAAIARIKEHFQANPSYTSYSLAINDLGYEYCEATTKINSVGIPNMSDIYYPWVNKIAEGVLEEYPGKYFGVLAYREMYDPPVNEDGTSFKLNPQVVPFITDDRLTWSDPELGNAGKDLTERWLQSATNLGYYEYLYGTPYNIPRTYVHRMADNYKYEQENGAIAHVAELITNFGEGPKPWVAAKLEWNADQDVDALLQQWYKRAVGEAAAPYLKQYFDHWEEFWTSRVFQSEWYLEWKNRDKRSNYLDFSKHGYLKEITKEELADSRKLLEKVAALAVTDPQKKRVQLLLRAFEFYEASALSYPKDKPAIPTSEEAAMKMLDEVKVSYQMGQERNQLINEFVELFDSADSSIGIWDGIQRQMISVLQSYVTNEPEDGPVRRALRAFLKQIPGFQGIAEQLSAYAVKTNAGKETILNALDFHAGPWTAAEPFSDFLIMDTKASPPVKTKVYLLWDDENLYVGYENFINEGDKLVISDNADDGWWSSGYDDSNETYITPDPDAGMKGFFTNPKAVKFVIEKTNTGLKLVTDGNWEANAVVNEDRWNLVQVIPFASIGVDNPNDNRTLQGFFFRNYIGGTNWISWGGGATWKTKYFNPVHLVESKNLIGNPSFEDGNGDVPVLWSSYVVSPSYVKRSTVPVVTGEYSMMADGLWGGMSLYQVLPAAPGKYRASFYYFVPGNTETEGEIFWIAGVRNNTGDYLPYNRSEQIPLKQNKGNWNYYDFEYEIKADYEGEQPADQVVNLCISNMKPGEKVFFDDVAVYKIE</sequence>
<name>A0ABS4INR9_9BACL</name>
<dbReference type="SUPFAM" id="SSF55545">
    <property type="entry name" value="beta-N-acetylhexosaminidase-like domain"/>
    <property type="match status" value="1"/>
</dbReference>
<organism evidence="4 5">
    <name type="scientific">Paenibacillus eucommiae</name>
    <dbReference type="NCBI Taxonomy" id="1355755"/>
    <lineage>
        <taxon>Bacteria</taxon>
        <taxon>Bacillati</taxon>
        <taxon>Bacillota</taxon>
        <taxon>Bacilli</taxon>
        <taxon>Bacillales</taxon>
        <taxon>Paenibacillaceae</taxon>
        <taxon>Paenibacillus</taxon>
    </lineage>
</organism>